<dbReference type="OrthoDB" id="9390935at2759"/>
<name>A0A2B4RQL3_STYPI</name>
<feature type="compositionally biased region" description="Polar residues" evidence="1">
    <location>
        <begin position="94"/>
        <end position="105"/>
    </location>
</feature>
<organism evidence="2 3">
    <name type="scientific">Stylophora pistillata</name>
    <name type="common">Smooth cauliflower coral</name>
    <dbReference type="NCBI Taxonomy" id="50429"/>
    <lineage>
        <taxon>Eukaryota</taxon>
        <taxon>Metazoa</taxon>
        <taxon>Cnidaria</taxon>
        <taxon>Anthozoa</taxon>
        <taxon>Hexacorallia</taxon>
        <taxon>Scleractinia</taxon>
        <taxon>Astrocoeniina</taxon>
        <taxon>Pocilloporidae</taxon>
        <taxon>Stylophora</taxon>
    </lineage>
</organism>
<comment type="caution">
    <text evidence="2">The sequence shown here is derived from an EMBL/GenBank/DDBJ whole genome shotgun (WGS) entry which is preliminary data.</text>
</comment>
<evidence type="ECO:0000313" key="2">
    <source>
        <dbReference type="EMBL" id="PFX19089.1"/>
    </source>
</evidence>
<sequence length="467" mass="53339">MNTYVEYNPKLACMMLDDMSGILSDTPDLNDLSRNASDAEDYIKITEKQMEDELDKRYLEVMNAFLDYVQECGREEREHEEAELNCQSDEMETPKSSSSDNSSVWTGGKSPKKMQKDRVHPYKKKETKKAAMDKLKKSIFLPEIPVKEPPKLIAPKIVPDGPMREPPKLIASKIVPDAPMRDSPAQLITTRKPEDTEVVEIETVEIPEPGEIVDSSEGKFSMDEILHNVFNDANVTYPCPIHNTPMEALRSKDPTSLNVYLRCAEPTCPVFTNLADYSVYYYECKKQGHKWYTLDRINTMQCECGAALSLCLSRSEHNFHKMYLRFYQAILSDSISSYRRFYSCETALLKLIEDWRAMLDKGELVAVVSMDLSKAFDVIQHNLLLAKLKAYGVGERSLALFKDYFSGRQQRVKIGDTFSSWKDVKRGVPQGNERDEEELVEAHNRTVFWLAQLSGPKCKSVSVKIDP</sequence>
<feature type="region of interest" description="Disordered" evidence="1">
    <location>
        <begin position="79"/>
        <end position="128"/>
    </location>
</feature>
<gene>
    <name evidence="2" type="ORF">AWC38_SpisGene16511</name>
</gene>
<dbReference type="Proteomes" id="UP000225706">
    <property type="component" value="Unassembled WGS sequence"/>
</dbReference>
<keyword evidence="3" id="KW-1185">Reference proteome</keyword>
<dbReference type="PANTHER" id="PTHR33332">
    <property type="entry name" value="REVERSE TRANSCRIPTASE DOMAIN-CONTAINING PROTEIN"/>
    <property type="match status" value="1"/>
</dbReference>
<evidence type="ECO:0000313" key="3">
    <source>
        <dbReference type="Proteomes" id="UP000225706"/>
    </source>
</evidence>
<proteinExistence type="predicted"/>
<protein>
    <submittedName>
        <fullName evidence="2">Uncharacterized protein</fullName>
    </submittedName>
</protein>
<reference evidence="3" key="1">
    <citation type="journal article" date="2017" name="bioRxiv">
        <title>Comparative analysis of the genomes of Stylophora pistillata and Acropora digitifera provides evidence for extensive differences between species of corals.</title>
        <authorList>
            <person name="Voolstra C.R."/>
            <person name="Li Y."/>
            <person name="Liew Y.J."/>
            <person name="Baumgarten S."/>
            <person name="Zoccola D."/>
            <person name="Flot J.-F."/>
            <person name="Tambutte S."/>
            <person name="Allemand D."/>
            <person name="Aranda M."/>
        </authorList>
    </citation>
    <scope>NUCLEOTIDE SEQUENCE [LARGE SCALE GENOMIC DNA]</scope>
</reference>
<dbReference type="EMBL" id="LSMT01000378">
    <property type="protein sequence ID" value="PFX19089.1"/>
    <property type="molecule type" value="Genomic_DNA"/>
</dbReference>
<evidence type="ECO:0000256" key="1">
    <source>
        <dbReference type="SAM" id="MobiDB-lite"/>
    </source>
</evidence>
<accession>A0A2B4RQL3</accession>
<dbReference type="AlphaFoldDB" id="A0A2B4RQL3"/>